<dbReference type="InterPro" id="IPR008217">
    <property type="entry name" value="Ccc1_fam"/>
</dbReference>
<dbReference type="GO" id="GO:0012505">
    <property type="term" value="C:endomembrane system"/>
    <property type="evidence" value="ECO:0007669"/>
    <property type="project" value="UniProtKB-SubCell"/>
</dbReference>
<evidence type="ECO:0000256" key="5">
    <source>
        <dbReference type="SAM" id="Phobius"/>
    </source>
</evidence>
<keyword evidence="7" id="KW-1185">Reference proteome</keyword>
<feature type="transmembrane region" description="Helical" evidence="5">
    <location>
        <begin position="181"/>
        <end position="199"/>
    </location>
</feature>
<accession>A0A557SX40</accession>
<feature type="transmembrane region" description="Helical" evidence="5">
    <location>
        <begin position="12"/>
        <end position="33"/>
    </location>
</feature>
<keyword evidence="2 5" id="KW-0812">Transmembrane</keyword>
<dbReference type="Pfam" id="PF01988">
    <property type="entry name" value="VIT1"/>
    <property type="match status" value="1"/>
</dbReference>
<comment type="subcellular location">
    <subcellularLocation>
        <location evidence="1">Endomembrane system</location>
        <topology evidence="1">Multi-pass membrane protein</topology>
    </subcellularLocation>
</comment>
<evidence type="ECO:0000256" key="1">
    <source>
        <dbReference type="ARBA" id="ARBA00004127"/>
    </source>
</evidence>
<evidence type="ECO:0000313" key="7">
    <source>
        <dbReference type="Proteomes" id="UP000315289"/>
    </source>
</evidence>
<evidence type="ECO:0000256" key="3">
    <source>
        <dbReference type="ARBA" id="ARBA00022989"/>
    </source>
</evidence>
<sequence>MFLLLKWSIEDFVYGATDGAVTTFAIVAGVVGASLSPSVVLILGFANLFADGFAMAIGNYLSTKSRIESIQRERKREEWEIENNPAQKIQEIKDIYSEKGFKEELLENIAKVIISKRKIWVDTMMEEKIGPIHNNNENPIYKAVTTFFAFYLVGLIPLVPFIFVYFIYFELSDSIYTIDNVFSYSIIFTAISFFSIGLVKGKVVNKSPIRSGLNTLMMGGIAAVVAFVVGSLLGAYVK</sequence>
<evidence type="ECO:0000256" key="4">
    <source>
        <dbReference type="ARBA" id="ARBA00023136"/>
    </source>
</evidence>
<reference evidence="6 7" key="1">
    <citation type="journal article" date="2019" name="Front. Microbiol.">
        <title>Ammonia Oxidation by the Arctic Terrestrial Thaumarchaeote Candidatus Nitrosocosmicus arcticus Is Stimulated by Increasing Temperatures.</title>
        <authorList>
            <person name="Alves R.J.E."/>
            <person name="Kerou M."/>
            <person name="Zappe A."/>
            <person name="Bittner R."/>
            <person name="Abby S.S."/>
            <person name="Schmidt H.A."/>
            <person name="Pfeifer K."/>
            <person name="Schleper C."/>
        </authorList>
    </citation>
    <scope>NUCLEOTIDE SEQUENCE [LARGE SCALE GENOMIC DNA]</scope>
    <source>
        <strain evidence="6 7">Kfb</strain>
    </source>
</reference>
<keyword evidence="4 5" id="KW-0472">Membrane</keyword>
<organism evidence="6 7">
    <name type="scientific">Candidatus Nitrosocosmicus arcticus</name>
    <dbReference type="NCBI Taxonomy" id="2035267"/>
    <lineage>
        <taxon>Archaea</taxon>
        <taxon>Nitrososphaerota</taxon>
        <taxon>Nitrososphaeria</taxon>
        <taxon>Nitrososphaerales</taxon>
        <taxon>Nitrososphaeraceae</taxon>
        <taxon>Candidatus Nitrosocosmicus</taxon>
    </lineage>
</organism>
<keyword evidence="3 5" id="KW-1133">Transmembrane helix</keyword>
<protein>
    <submittedName>
        <fullName evidence="6">Putative Fe2+/Mn2+ transporter, VIT1/CCC1 family</fullName>
    </submittedName>
</protein>
<name>A0A557SX40_9ARCH</name>
<feature type="transmembrane region" description="Helical" evidence="5">
    <location>
        <begin position="148"/>
        <end position="169"/>
    </location>
</feature>
<proteinExistence type="predicted"/>
<evidence type="ECO:0000256" key="2">
    <source>
        <dbReference type="ARBA" id="ARBA00022692"/>
    </source>
</evidence>
<comment type="caution">
    <text evidence="6">The sequence shown here is derived from an EMBL/GenBank/DDBJ whole genome shotgun (WGS) entry which is preliminary data.</text>
</comment>
<dbReference type="GO" id="GO:0030026">
    <property type="term" value="P:intracellular manganese ion homeostasis"/>
    <property type="evidence" value="ECO:0007669"/>
    <property type="project" value="InterPro"/>
</dbReference>
<dbReference type="EMBL" id="VOAH01000004">
    <property type="protein sequence ID" value="TVP41170.1"/>
    <property type="molecule type" value="Genomic_DNA"/>
</dbReference>
<evidence type="ECO:0000313" key="6">
    <source>
        <dbReference type="EMBL" id="TVP41170.1"/>
    </source>
</evidence>
<dbReference type="PANTHER" id="PTHR31851">
    <property type="entry name" value="FE(2+)/MN(2+) TRANSPORTER PCL1"/>
    <property type="match status" value="1"/>
</dbReference>
<feature type="transmembrane region" description="Helical" evidence="5">
    <location>
        <begin position="211"/>
        <end position="237"/>
    </location>
</feature>
<dbReference type="Proteomes" id="UP000315289">
    <property type="component" value="Unassembled WGS sequence"/>
</dbReference>
<feature type="transmembrane region" description="Helical" evidence="5">
    <location>
        <begin position="39"/>
        <end position="62"/>
    </location>
</feature>
<gene>
    <name evidence="6" type="ORF">NARC_40133</name>
</gene>
<dbReference type="GO" id="GO:0005384">
    <property type="term" value="F:manganese ion transmembrane transporter activity"/>
    <property type="evidence" value="ECO:0007669"/>
    <property type="project" value="InterPro"/>
</dbReference>
<dbReference type="AlphaFoldDB" id="A0A557SX40"/>